<proteinExistence type="predicted"/>
<name>A0A3Q1B367_AMPOC</name>
<protein>
    <submittedName>
        <fullName evidence="2">Uncharacterized protein</fullName>
    </submittedName>
</protein>
<accession>A0A3Q1B367</accession>
<evidence type="ECO:0000313" key="2">
    <source>
        <dbReference type="Ensembl" id="ENSAOCP00000007199.2"/>
    </source>
</evidence>
<reference evidence="2" key="2">
    <citation type="submission" date="2025-08" db="UniProtKB">
        <authorList>
            <consortium name="Ensembl"/>
        </authorList>
    </citation>
    <scope>IDENTIFICATION</scope>
</reference>
<keyword evidence="1" id="KW-0812">Transmembrane</keyword>
<reference evidence="2" key="3">
    <citation type="submission" date="2025-09" db="UniProtKB">
        <authorList>
            <consortium name="Ensembl"/>
        </authorList>
    </citation>
    <scope>IDENTIFICATION</scope>
</reference>
<evidence type="ECO:0000313" key="3">
    <source>
        <dbReference type="Proteomes" id="UP001501940"/>
    </source>
</evidence>
<reference evidence="2 3" key="1">
    <citation type="submission" date="2022-01" db="EMBL/GenBank/DDBJ databases">
        <title>A chromosome-scale genome assembly of the false clownfish, Amphiprion ocellaris.</title>
        <authorList>
            <person name="Ryu T."/>
        </authorList>
    </citation>
    <scope>NUCLEOTIDE SEQUENCE [LARGE SCALE GENOMIC DNA]</scope>
</reference>
<keyword evidence="3" id="KW-1185">Reference proteome</keyword>
<dbReference type="STRING" id="80972.ENSAOCP00000007199"/>
<evidence type="ECO:0000256" key="1">
    <source>
        <dbReference type="SAM" id="Phobius"/>
    </source>
</evidence>
<sequence length="61" mass="6796">MFLSLVLLGLCICFIILQLRPRRPKNFPPGPPVLPILGNIFCLIVLSLALKMHSPLLFPSL</sequence>
<dbReference type="Proteomes" id="UP001501940">
    <property type="component" value="Chromosome 3"/>
</dbReference>
<dbReference type="GeneTree" id="ENSGT00940000177147"/>
<feature type="transmembrane region" description="Helical" evidence="1">
    <location>
        <begin position="31"/>
        <end position="50"/>
    </location>
</feature>
<keyword evidence="1" id="KW-0472">Membrane</keyword>
<dbReference type="AlphaFoldDB" id="A0A3Q1B367"/>
<dbReference type="Ensembl" id="ENSAOCT00000003253.2">
    <property type="protein sequence ID" value="ENSAOCP00000007199.2"/>
    <property type="gene ID" value="ENSAOCG00000010918.2"/>
</dbReference>
<organism evidence="2 3">
    <name type="scientific">Amphiprion ocellaris</name>
    <name type="common">Clown anemonefish</name>
    <dbReference type="NCBI Taxonomy" id="80972"/>
    <lineage>
        <taxon>Eukaryota</taxon>
        <taxon>Metazoa</taxon>
        <taxon>Chordata</taxon>
        <taxon>Craniata</taxon>
        <taxon>Vertebrata</taxon>
        <taxon>Euteleostomi</taxon>
        <taxon>Actinopterygii</taxon>
        <taxon>Neopterygii</taxon>
        <taxon>Teleostei</taxon>
        <taxon>Neoteleostei</taxon>
        <taxon>Acanthomorphata</taxon>
        <taxon>Ovalentaria</taxon>
        <taxon>Pomacentridae</taxon>
        <taxon>Amphiprion</taxon>
    </lineage>
</organism>
<keyword evidence="1" id="KW-1133">Transmembrane helix</keyword>